<dbReference type="Pfam" id="PF01167">
    <property type="entry name" value="Tub"/>
    <property type="match status" value="1"/>
</dbReference>
<organism evidence="4 5">
    <name type="scientific">Phytophthora fragariae</name>
    <dbReference type="NCBI Taxonomy" id="53985"/>
    <lineage>
        <taxon>Eukaryota</taxon>
        <taxon>Sar</taxon>
        <taxon>Stramenopiles</taxon>
        <taxon>Oomycota</taxon>
        <taxon>Peronosporomycetes</taxon>
        <taxon>Peronosporales</taxon>
        <taxon>Peronosporaceae</taxon>
        <taxon>Phytophthora</taxon>
    </lineage>
</organism>
<dbReference type="PANTHER" id="PTHR16517">
    <property type="entry name" value="TUBBY-RELATED"/>
    <property type="match status" value="1"/>
</dbReference>
<dbReference type="PRINTS" id="PR01573">
    <property type="entry name" value="SUPERTUBBY"/>
</dbReference>
<feature type="compositionally biased region" description="Low complexity" evidence="2">
    <location>
        <begin position="103"/>
        <end position="112"/>
    </location>
</feature>
<evidence type="ECO:0000313" key="5">
    <source>
        <dbReference type="Proteomes" id="UP000460718"/>
    </source>
</evidence>
<protein>
    <recommendedName>
        <fullName evidence="3">Tubby C-terminal domain-containing protein</fullName>
    </recommendedName>
</protein>
<comment type="similarity">
    <text evidence="1">Belongs to the TUB family.</text>
</comment>
<feature type="compositionally biased region" description="Basic and acidic residues" evidence="2">
    <location>
        <begin position="27"/>
        <end position="48"/>
    </location>
</feature>
<reference evidence="4 5" key="1">
    <citation type="submission" date="2018-09" db="EMBL/GenBank/DDBJ databases">
        <title>Genomic investigation of the strawberry pathogen Phytophthora fragariae indicates pathogenicity is determined by transcriptional variation in three key races.</title>
        <authorList>
            <person name="Adams T.M."/>
            <person name="Armitage A.D."/>
            <person name="Sobczyk M.K."/>
            <person name="Bates H.J."/>
            <person name="Dunwell J.M."/>
            <person name="Nellist C.F."/>
            <person name="Harrison R.J."/>
        </authorList>
    </citation>
    <scope>NUCLEOTIDE SEQUENCE [LARGE SCALE GENOMIC DNA]</scope>
    <source>
        <strain evidence="4 5">SCRP245</strain>
    </source>
</reference>
<comment type="caution">
    <text evidence="4">The sequence shown here is derived from an EMBL/GenBank/DDBJ whole genome shotgun (WGS) entry which is preliminary data.</text>
</comment>
<dbReference type="AlphaFoldDB" id="A0A6A3JI47"/>
<accession>A0A6A3JI47</accession>
<dbReference type="InterPro" id="IPR025659">
    <property type="entry name" value="Tubby-like_C"/>
</dbReference>
<evidence type="ECO:0000256" key="2">
    <source>
        <dbReference type="SAM" id="MobiDB-lite"/>
    </source>
</evidence>
<feature type="compositionally biased region" description="Polar residues" evidence="2">
    <location>
        <begin position="1"/>
        <end position="11"/>
    </location>
</feature>
<feature type="compositionally biased region" description="Acidic residues" evidence="2">
    <location>
        <begin position="119"/>
        <end position="128"/>
    </location>
</feature>
<evidence type="ECO:0000259" key="3">
    <source>
        <dbReference type="Pfam" id="PF01167"/>
    </source>
</evidence>
<dbReference type="InterPro" id="IPR000007">
    <property type="entry name" value="Tubby_C"/>
</dbReference>
<evidence type="ECO:0000313" key="4">
    <source>
        <dbReference type="EMBL" id="KAE8992135.1"/>
    </source>
</evidence>
<proteinExistence type="inferred from homology"/>
<dbReference type="SUPFAM" id="SSF54518">
    <property type="entry name" value="Tubby C-terminal domain-like"/>
    <property type="match status" value="1"/>
</dbReference>
<sequence length="429" mass="48167">MTRQRGQQATYDQMMAELQLDSDGEEREAKYHEPWQDRRKYDGLESRRRVILSPPRPEEKVNPSPKHKEVRSESKSSEVEAKDGDSRRRRLSFPSSNDKPPSRKGSSSLSRSHNSEGDIPNDSDDSDQEREAPVINANRELFGAAAKDGSSSGGTRRAEIDALRSLVMRAPAQGSAAIRCYVERDRQGLNRLHPVFRLFLESGKQFLLCAQKRTSSKTSNYLMTMEQNPTSRRSNLIVGKLRSNWTGSEYTMYDDGMSPDKTALEANVRNILGAVEFSYDDMGPGRLAAQIPHVQSNGAASTWKDKPTDATNAADSEKLLMLHNKRPHFDEKTGGHVLDFGGRVTMPSIKNFQMTCDTLGDETVLQFGRVSCQPPGPRRQCKCHKSTFVMDVKYPLSPLQGFAICLATLDTKFTDLKLYDNVSKLIKRK</sequence>
<feature type="domain" description="Tubby C-terminal" evidence="3">
    <location>
        <begin position="170"/>
        <end position="411"/>
    </location>
</feature>
<name>A0A6A3JI47_9STRA</name>
<dbReference type="Proteomes" id="UP000460718">
    <property type="component" value="Unassembled WGS sequence"/>
</dbReference>
<dbReference type="EMBL" id="QXFW01001354">
    <property type="protein sequence ID" value="KAE8992135.1"/>
    <property type="molecule type" value="Genomic_DNA"/>
</dbReference>
<feature type="compositionally biased region" description="Basic and acidic residues" evidence="2">
    <location>
        <begin position="56"/>
        <end position="86"/>
    </location>
</feature>
<feature type="region of interest" description="Disordered" evidence="2">
    <location>
        <begin position="1"/>
        <end position="129"/>
    </location>
</feature>
<dbReference type="Gene3D" id="3.20.90.10">
    <property type="entry name" value="Tubby Protein, Chain A"/>
    <property type="match status" value="1"/>
</dbReference>
<dbReference type="PANTHER" id="PTHR16517:SF7">
    <property type="entry name" value="PROTEIN KING TUBBY"/>
    <property type="match status" value="1"/>
</dbReference>
<evidence type="ECO:0000256" key="1">
    <source>
        <dbReference type="ARBA" id="ARBA00007129"/>
    </source>
</evidence>
<gene>
    <name evidence="4" type="ORF">PF011_g17659</name>
</gene>